<gene>
    <name evidence="1" type="ORF">C8R41DRAFT_316905</name>
</gene>
<dbReference type="SUPFAM" id="SSF52047">
    <property type="entry name" value="RNI-like"/>
    <property type="match status" value="1"/>
</dbReference>
<evidence type="ECO:0008006" key="3">
    <source>
        <dbReference type="Google" id="ProtNLM"/>
    </source>
</evidence>
<accession>A0ABQ8VGQ8</accession>
<dbReference type="Proteomes" id="UP001150217">
    <property type="component" value="Unassembled WGS sequence"/>
</dbReference>
<dbReference type="EMBL" id="JANVFT010000034">
    <property type="protein sequence ID" value="KAJ4494130.1"/>
    <property type="molecule type" value="Genomic_DNA"/>
</dbReference>
<name>A0ABQ8VGQ8_9AGAR</name>
<protein>
    <recommendedName>
        <fullName evidence="3">F-box domain-containing protein</fullName>
    </recommendedName>
</protein>
<reference evidence="1" key="1">
    <citation type="submission" date="2022-08" db="EMBL/GenBank/DDBJ databases">
        <title>A Global Phylogenomic Analysis of the Shiitake Genus Lentinula.</title>
        <authorList>
            <consortium name="DOE Joint Genome Institute"/>
            <person name="Sierra-Patev S."/>
            <person name="Min B."/>
            <person name="Naranjo-Ortiz M."/>
            <person name="Looney B."/>
            <person name="Konkel Z."/>
            <person name="Slot J.C."/>
            <person name="Sakamoto Y."/>
            <person name="Steenwyk J.L."/>
            <person name="Rokas A."/>
            <person name="Carro J."/>
            <person name="Camarero S."/>
            <person name="Ferreira P."/>
            <person name="Molpeceres G."/>
            <person name="Ruiz-Duenas F.J."/>
            <person name="Serrano A."/>
            <person name="Henrissat B."/>
            <person name="Drula E."/>
            <person name="Hughes K.W."/>
            <person name="Mata J.L."/>
            <person name="Ishikawa N.K."/>
            <person name="Vargas-Isla R."/>
            <person name="Ushijima S."/>
            <person name="Smith C.A."/>
            <person name="Ahrendt S."/>
            <person name="Andreopoulos W."/>
            <person name="He G."/>
            <person name="Labutti K."/>
            <person name="Lipzen A."/>
            <person name="Ng V."/>
            <person name="Riley R."/>
            <person name="Sandor L."/>
            <person name="Barry K."/>
            <person name="Martinez A.T."/>
            <person name="Xiao Y."/>
            <person name="Gibbons J.G."/>
            <person name="Terashima K."/>
            <person name="Grigoriev I.V."/>
            <person name="Hibbett D.S."/>
        </authorList>
    </citation>
    <scope>NUCLEOTIDE SEQUENCE</scope>
    <source>
        <strain evidence="1">RHP3577 ss4</strain>
    </source>
</reference>
<dbReference type="InterPro" id="IPR032675">
    <property type="entry name" value="LRR_dom_sf"/>
</dbReference>
<organism evidence="1 2">
    <name type="scientific">Lentinula lateritia</name>
    <dbReference type="NCBI Taxonomy" id="40482"/>
    <lineage>
        <taxon>Eukaryota</taxon>
        <taxon>Fungi</taxon>
        <taxon>Dikarya</taxon>
        <taxon>Basidiomycota</taxon>
        <taxon>Agaricomycotina</taxon>
        <taxon>Agaricomycetes</taxon>
        <taxon>Agaricomycetidae</taxon>
        <taxon>Agaricales</taxon>
        <taxon>Marasmiineae</taxon>
        <taxon>Omphalotaceae</taxon>
        <taxon>Lentinula</taxon>
    </lineage>
</organism>
<keyword evidence="2" id="KW-1185">Reference proteome</keyword>
<dbReference type="Gene3D" id="1.20.1280.50">
    <property type="match status" value="1"/>
</dbReference>
<sequence>MTTSTQITEMWNSLPSFNEPFSPDNITFLRQCMHSFDLKIRTIPMEFQKFIGLKQQCEAILRGIGFRKLPPELMSEIFLCLTRPVLELNGNYALFPHFLKVPFILSRVCRRWRTVALSTPALWTRFMVMLHGTSQLELVECILERSRLLPLHVVVSSRDNGKRAYMDNFLRAMNTLISNISRLEKLALFIFNGADDFPPALPPIPPAGAPNMRSIQFHNLNSPEPSKTTAAWLSELLHGSPNLHSLYLRSAEKIQLEGAAWVHLQHFKASHGIRLQDLFALFVYCAELRTCEVQLHAPIQLDIAPTTEIALQHLDTLTLTNARGDDLKAGFRWLTFPSLKKLALSGFRGAEWPDELFLNFLSRSRFSLKSLSLTTLLFTEANLVSYLHHPSIHDSLEELLICQWGEKINASFLDYLTFKLPSSSDAMHNPPPFLPKLFSISLTVNAIDHAVALRRFVASRWYDIAAYEVPLPVASLKYIHVRFIVPYAPNVNVSIDEIKHVFSRIARSRGTGLRFETIAVLSDQYNGIERLTSNSVI</sequence>
<dbReference type="Gene3D" id="3.80.10.10">
    <property type="entry name" value="Ribonuclease Inhibitor"/>
    <property type="match status" value="1"/>
</dbReference>
<comment type="caution">
    <text evidence="1">The sequence shown here is derived from an EMBL/GenBank/DDBJ whole genome shotgun (WGS) entry which is preliminary data.</text>
</comment>
<proteinExistence type="predicted"/>
<evidence type="ECO:0000313" key="1">
    <source>
        <dbReference type="EMBL" id="KAJ4494130.1"/>
    </source>
</evidence>
<evidence type="ECO:0000313" key="2">
    <source>
        <dbReference type="Proteomes" id="UP001150217"/>
    </source>
</evidence>